<dbReference type="EMBL" id="JACGCM010001609">
    <property type="protein sequence ID" value="KAF6152777.1"/>
    <property type="molecule type" value="Genomic_DNA"/>
</dbReference>
<comment type="caution">
    <text evidence="2">The sequence shown here is derived from an EMBL/GenBank/DDBJ whole genome shotgun (WGS) entry which is preliminary data.</text>
</comment>
<keyword evidence="1" id="KW-1133">Transmembrane helix</keyword>
<reference evidence="2 3" key="1">
    <citation type="journal article" date="2020" name="IScience">
        <title>Genome Sequencing of the Endangered Kingdonia uniflora (Circaeasteraceae, Ranunculales) Reveals Potential Mechanisms of Evolutionary Specialization.</title>
        <authorList>
            <person name="Sun Y."/>
            <person name="Deng T."/>
            <person name="Zhang A."/>
            <person name="Moore M.J."/>
            <person name="Landis J.B."/>
            <person name="Lin N."/>
            <person name="Zhang H."/>
            <person name="Zhang X."/>
            <person name="Huang J."/>
            <person name="Zhang X."/>
            <person name="Sun H."/>
            <person name="Wang H."/>
        </authorList>
    </citation>
    <scope>NUCLEOTIDE SEQUENCE [LARGE SCALE GENOMIC DNA]</scope>
    <source>
        <strain evidence="2">TB1705</strain>
        <tissue evidence="2">Leaf</tissue>
    </source>
</reference>
<keyword evidence="1" id="KW-0812">Transmembrane</keyword>
<sequence>QVSWDTTPLSFVLNGTPCACGSFKTSVYNRSSFLCRCRGLKCVLLRCYFKPILPSFMLFLLFLFSS</sequence>
<organism evidence="2 3">
    <name type="scientific">Kingdonia uniflora</name>
    <dbReference type="NCBI Taxonomy" id="39325"/>
    <lineage>
        <taxon>Eukaryota</taxon>
        <taxon>Viridiplantae</taxon>
        <taxon>Streptophyta</taxon>
        <taxon>Embryophyta</taxon>
        <taxon>Tracheophyta</taxon>
        <taxon>Spermatophyta</taxon>
        <taxon>Magnoliopsida</taxon>
        <taxon>Ranunculales</taxon>
        <taxon>Circaeasteraceae</taxon>
        <taxon>Kingdonia</taxon>
    </lineage>
</organism>
<dbReference type="Proteomes" id="UP000541444">
    <property type="component" value="Unassembled WGS sequence"/>
</dbReference>
<name>A0A7J7MD36_9MAGN</name>
<accession>A0A7J7MD36</accession>
<feature type="transmembrane region" description="Helical" evidence="1">
    <location>
        <begin position="43"/>
        <end position="64"/>
    </location>
</feature>
<gene>
    <name evidence="2" type="ORF">GIB67_004606</name>
</gene>
<protein>
    <submittedName>
        <fullName evidence="2">Uncharacterized protein</fullName>
    </submittedName>
</protein>
<keyword evidence="3" id="KW-1185">Reference proteome</keyword>
<evidence type="ECO:0000313" key="2">
    <source>
        <dbReference type="EMBL" id="KAF6152777.1"/>
    </source>
</evidence>
<feature type="non-terminal residue" evidence="2">
    <location>
        <position position="1"/>
    </location>
</feature>
<proteinExistence type="predicted"/>
<dbReference type="AlphaFoldDB" id="A0A7J7MD36"/>
<keyword evidence="1" id="KW-0472">Membrane</keyword>
<evidence type="ECO:0000313" key="3">
    <source>
        <dbReference type="Proteomes" id="UP000541444"/>
    </source>
</evidence>
<evidence type="ECO:0000256" key="1">
    <source>
        <dbReference type="SAM" id="Phobius"/>
    </source>
</evidence>